<name>A0A0B7FB02_THACB</name>
<organism evidence="1 2">
    <name type="scientific">Thanatephorus cucumeris (strain AG1-IB / isolate 7/3/14)</name>
    <name type="common">Lettuce bottom rot fungus</name>
    <name type="synonym">Rhizoctonia solani</name>
    <dbReference type="NCBI Taxonomy" id="1108050"/>
    <lineage>
        <taxon>Eukaryota</taxon>
        <taxon>Fungi</taxon>
        <taxon>Dikarya</taxon>
        <taxon>Basidiomycota</taxon>
        <taxon>Agaricomycotina</taxon>
        <taxon>Agaricomycetes</taxon>
        <taxon>Cantharellales</taxon>
        <taxon>Ceratobasidiaceae</taxon>
        <taxon>Rhizoctonia</taxon>
        <taxon>Rhizoctonia solani AG-1</taxon>
    </lineage>
</organism>
<accession>A0A0B7FB02</accession>
<sequence>MLVKSGHPDVTLALIYVLGAAGYGQQMESRTYRPSATRVQTNHNLISSLGRSSRRGNLLTRFFARPFIFSPSRLPAPQNYHH</sequence>
<proteinExistence type="predicted"/>
<dbReference type="AlphaFoldDB" id="A0A0B7FB02"/>
<keyword evidence="2" id="KW-1185">Reference proteome</keyword>
<dbReference type="EMBL" id="LN679101">
    <property type="protein sequence ID" value="CEL55236.1"/>
    <property type="molecule type" value="Genomic_DNA"/>
</dbReference>
<dbReference type="Proteomes" id="UP000059188">
    <property type="component" value="Unassembled WGS sequence"/>
</dbReference>
<protein>
    <submittedName>
        <fullName evidence="1">Uncharacterized protein</fullName>
    </submittedName>
</protein>
<gene>
    <name evidence="1" type="ORF">RSOLAG1IB_01245</name>
</gene>
<evidence type="ECO:0000313" key="2">
    <source>
        <dbReference type="Proteomes" id="UP000059188"/>
    </source>
</evidence>
<reference evidence="1 2" key="1">
    <citation type="submission" date="2014-11" db="EMBL/GenBank/DDBJ databases">
        <authorList>
            <person name="Wibberg Daniel"/>
        </authorList>
    </citation>
    <scope>NUCLEOTIDE SEQUENCE [LARGE SCALE GENOMIC DNA]</scope>
    <source>
        <strain evidence="1">Rhizoctonia solani AG1-IB 7/3/14</strain>
    </source>
</reference>
<evidence type="ECO:0000313" key="1">
    <source>
        <dbReference type="EMBL" id="CEL55236.1"/>
    </source>
</evidence>